<accession>A0A8K0MJ80</accession>
<feature type="domain" description="BES1/BZR1 plant transcription factor N-terminal" evidence="6">
    <location>
        <begin position="37"/>
        <end position="122"/>
    </location>
</feature>
<dbReference type="GO" id="GO:0009742">
    <property type="term" value="P:brassinosteroid mediated signaling pathway"/>
    <property type="evidence" value="ECO:0007669"/>
    <property type="project" value="UniProtKB-UniRule"/>
</dbReference>
<dbReference type="Pfam" id="PF05687">
    <property type="entry name" value="BES1_N"/>
    <property type="match status" value="1"/>
</dbReference>
<dbReference type="EMBL" id="VOIH02000004">
    <property type="protein sequence ID" value="KAF3448041.1"/>
    <property type="molecule type" value="Genomic_DNA"/>
</dbReference>
<dbReference type="GO" id="GO:0003700">
    <property type="term" value="F:DNA-binding transcription factor activity"/>
    <property type="evidence" value="ECO:0007669"/>
    <property type="project" value="UniProtKB-UniRule"/>
</dbReference>
<gene>
    <name evidence="7" type="ORF">FNV43_RR08749</name>
</gene>
<evidence type="ECO:0000256" key="1">
    <source>
        <dbReference type="ARBA" id="ARBA00005909"/>
    </source>
</evidence>
<evidence type="ECO:0000256" key="3">
    <source>
        <dbReference type="ARBA" id="ARBA00023125"/>
    </source>
</evidence>
<dbReference type="PANTHER" id="PTHR31506">
    <property type="entry name" value="BES1/BZR1 HOMOLOG PROTEIN 3-RELATED"/>
    <property type="match status" value="1"/>
</dbReference>
<protein>
    <recommendedName>
        <fullName evidence="5">Protein BZR1 homolog</fullName>
    </recommendedName>
    <alternativeName>
        <fullName evidence="5">Protein BRASSINAZOLE-RESISTANT 1 homolog</fullName>
    </alternativeName>
</protein>
<dbReference type="Proteomes" id="UP000796880">
    <property type="component" value="Unassembled WGS sequence"/>
</dbReference>
<dbReference type="GO" id="GO:0005634">
    <property type="term" value="C:nucleus"/>
    <property type="evidence" value="ECO:0007669"/>
    <property type="project" value="UniProtKB-SubCell"/>
</dbReference>
<evidence type="ECO:0000313" key="7">
    <source>
        <dbReference type="EMBL" id="KAF3448041.1"/>
    </source>
</evidence>
<dbReference type="InterPro" id="IPR008540">
    <property type="entry name" value="BES1_N"/>
</dbReference>
<dbReference type="GO" id="GO:0006351">
    <property type="term" value="P:DNA-templated transcription"/>
    <property type="evidence" value="ECO:0007669"/>
    <property type="project" value="InterPro"/>
</dbReference>
<comment type="similarity">
    <text evidence="1 5">Belongs to the BZR/LAT61 family.</text>
</comment>
<organism evidence="7 8">
    <name type="scientific">Rhamnella rubrinervis</name>
    <dbReference type="NCBI Taxonomy" id="2594499"/>
    <lineage>
        <taxon>Eukaryota</taxon>
        <taxon>Viridiplantae</taxon>
        <taxon>Streptophyta</taxon>
        <taxon>Embryophyta</taxon>
        <taxon>Tracheophyta</taxon>
        <taxon>Spermatophyta</taxon>
        <taxon>Magnoliopsida</taxon>
        <taxon>eudicotyledons</taxon>
        <taxon>Gunneridae</taxon>
        <taxon>Pentapetalae</taxon>
        <taxon>rosids</taxon>
        <taxon>fabids</taxon>
        <taxon>Rosales</taxon>
        <taxon>Rhamnaceae</taxon>
        <taxon>rhamnoid group</taxon>
        <taxon>Rhamneae</taxon>
        <taxon>Rhamnella</taxon>
    </lineage>
</organism>
<evidence type="ECO:0000313" key="8">
    <source>
        <dbReference type="Proteomes" id="UP000796880"/>
    </source>
</evidence>
<proteinExistence type="inferred from homology"/>
<dbReference type="InterPro" id="IPR033264">
    <property type="entry name" value="BZR"/>
</dbReference>
<sequence length="145" mass="16605">MGNMADEKTVLRGCIKTTRGPWKVHKTTKDGRVVTKLRNPTETERLNNKERERKRRAVTRNIFAGLRAHGNYHLPKHADTNDILKALCEEAGLHVEEDGTVYRKEKPSSSNKEFFSASDNMELSTKNIPCCSDDEDEEDYCFCNN</sequence>
<dbReference type="PANTHER" id="PTHR31506:SF21">
    <property type="entry name" value="PROTEIN BZR1 HOMOLOG"/>
    <property type="match status" value="1"/>
</dbReference>
<dbReference type="OrthoDB" id="1907033at2759"/>
<name>A0A8K0MJ80_9ROSA</name>
<keyword evidence="8" id="KW-1185">Reference proteome</keyword>
<dbReference type="AlphaFoldDB" id="A0A8K0MJ80"/>
<keyword evidence="5" id="KW-1070">Brassinosteroid signaling pathway</keyword>
<comment type="function">
    <text evidence="5">Functions in brassinosteroid signaling. May function as transcriptional repressor.</text>
</comment>
<evidence type="ECO:0000259" key="6">
    <source>
        <dbReference type="Pfam" id="PF05687"/>
    </source>
</evidence>
<keyword evidence="2 5" id="KW-0805">Transcription regulation</keyword>
<comment type="caution">
    <text evidence="7">The sequence shown here is derived from an EMBL/GenBank/DDBJ whole genome shotgun (WGS) entry which is preliminary data.</text>
</comment>
<comment type="subcellular location">
    <subcellularLocation>
        <location evidence="5">Nucleus</location>
    </subcellularLocation>
</comment>
<evidence type="ECO:0000256" key="4">
    <source>
        <dbReference type="ARBA" id="ARBA00023163"/>
    </source>
</evidence>
<evidence type="ECO:0000256" key="2">
    <source>
        <dbReference type="ARBA" id="ARBA00023015"/>
    </source>
</evidence>
<evidence type="ECO:0000256" key="5">
    <source>
        <dbReference type="RuleBase" id="RU369040"/>
    </source>
</evidence>
<keyword evidence="4 5" id="KW-0804">Transcription</keyword>
<dbReference type="GO" id="GO:0003677">
    <property type="term" value="F:DNA binding"/>
    <property type="evidence" value="ECO:0007669"/>
    <property type="project" value="UniProtKB-UniRule"/>
</dbReference>
<keyword evidence="3 5" id="KW-0238">DNA-binding</keyword>
<reference evidence="7" key="1">
    <citation type="submission" date="2020-03" db="EMBL/GenBank/DDBJ databases">
        <title>A high-quality chromosome-level genome assembly of a woody plant with both climbing and erect habits, Rhamnella rubrinervis.</title>
        <authorList>
            <person name="Lu Z."/>
            <person name="Yang Y."/>
            <person name="Zhu X."/>
            <person name="Sun Y."/>
        </authorList>
    </citation>
    <scope>NUCLEOTIDE SEQUENCE</scope>
    <source>
        <strain evidence="7">BYM</strain>
        <tissue evidence="7">Leaf</tissue>
    </source>
</reference>